<sequence>MRASTAVLAALLAAAGALHLARPRIYEPIVPDWVPGTRRQVVVVSGAAEVLLAAALLPPRTRRLAAAAVGVFFVAVFPGNVESFRRARSRRGRVIAALRLPLQAPLVWWAVHEARRR</sequence>
<reference evidence="2 3" key="1">
    <citation type="submission" date="2023-02" db="EMBL/GenBank/DDBJ databases">
        <title>Microbacterium betulae sp. nov., isolated from birch wood.</title>
        <authorList>
            <person name="Pasciak M."/>
            <person name="Pawlik K.J."/>
            <person name="Martynowski D."/>
            <person name="Laczmanski L."/>
            <person name="Ciekot J."/>
            <person name="Szponar B."/>
            <person name="Wojcik-Fatla A."/>
            <person name="Mackiewicz B."/>
            <person name="Farian E."/>
            <person name="Cholewa G."/>
            <person name="Cholewa A."/>
            <person name="Dutkiewicz J."/>
        </authorList>
    </citation>
    <scope>NUCLEOTIDE SEQUENCE [LARGE SCALE GENOMIC DNA]</scope>
    <source>
        <strain evidence="2 3">AB</strain>
    </source>
</reference>
<evidence type="ECO:0000313" key="3">
    <source>
        <dbReference type="Proteomes" id="UP001305498"/>
    </source>
</evidence>
<feature type="transmembrane region" description="Helical" evidence="1">
    <location>
        <begin position="64"/>
        <end position="81"/>
    </location>
</feature>
<dbReference type="PANTHER" id="PTHR36974">
    <property type="entry name" value="MEMBRANE PROTEIN-RELATED"/>
    <property type="match status" value="1"/>
</dbReference>
<dbReference type="KEGG" id="mbet:N8K70_03060"/>
<dbReference type="RefSeq" id="WP_317140145.1">
    <property type="nucleotide sequence ID" value="NZ_CP118157.1"/>
</dbReference>
<proteinExistence type="predicted"/>
<gene>
    <name evidence="2" type="ORF">N8K70_03060</name>
</gene>
<keyword evidence="1" id="KW-0472">Membrane</keyword>
<dbReference type="EMBL" id="CP118157">
    <property type="protein sequence ID" value="WOF23673.1"/>
    <property type="molecule type" value="Genomic_DNA"/>
</dbReference>
<dbReference type="PANTHER" id="PTHR36974:SF1">
    <property type="entry name" value="DOXX FAMILY MEMBRANE PROTEIN"/>
    <property type="match status" value="1"/>
</dbReference>
<keyword evidence="1" id="KW-0812">Transmembrane</keyword>
<organism evidence="2 3">
    <name type="scientific">Microbacterium betulae</name>
    <dbReference type="NCBI Taxonomy" id="2981139"/>
    <lineage>
        <taxon>Bacteria</taxon>
        <taxon>Bacillati</taxon>
        <taxon>Actinomycetota</taxon>
        <taxon>Actinomycetes</taxon>
        <taxon>Micrococcales</taxon>
        <taxon>Microbacteriaceae</taxon>
        <taxon>Microbacterium</taxon>
    </lineage>
</organism>
<keyword evidence="1" id="KW-1133">Transmembrane helix</keyword>
<name>A0AA97FJ42_9MICO</name>
<evidence type="ECO:0008006" key="4">
    <source>
        <dbReference type="Google" id="ProtNLM"/>
    </source>
</evidence>
<accession>A0AA97FJ42</accession>
<dbReference type="AlphaFoldDB" id="A0AA97FJ42"/>
<dbReference type="Proteomes" id="UP001305498">
    <property type="component" value="Chromosome"/>
</dbReference>
<protein>
    <recommendedName>
        <fullName evidence="4">DoxX family protein</fullName>
    </recommendedName>
</protein>
<evidence type="ECO:0000313" key="2">
    <source>
        <dbReference type="EMBL" id="WOF23673.1"/>
    </source>
</evidence>
<evidence type="ECO:0000256" key="1">
    <source>
        <dbReference type="SAM" id="Phobius"/>
    </source>
</evidence>
<keyword evidence="3" id="KW-1185">Reference proteome</keyword>